<comment type="similarity">
    <text evidence="1">Belongs to the LOR family.</text>
</comment>
<accession>A0A7D5E9W0</accession>
<keyword evidence="4" id="KW-1185">Reference proteome</keyword>
<dbReference type="InterPro" id="IPR007612">
    <property type="entry name" value="LOR"/>
</dbReference>
<dbReference type="EMBL" id="CP058215">
    <property type="protein sequence ID" value="QLC50757.1"/>
    <property type="molecule type" value="Genomic_DNA"/>
</dbReference>
<dbReference type="Gene3D" id="2.40.160.200">
    <property type="entry name" value="LURP1-related"/>
    <property type="match status" value="1"/>
</dbReference>
<dbReference type="InterPro" id="IPR038595">
    <property type="entry name" value="LOR_sf"/>
</dbReference>
<protein>
    <submittedName>
        <fullName evidence="3">LURP-one-related family protein</fullName>
    </submittedName>
</protein>
<dbReference type="KEGG" id="mzi:HWN40_11205"/>
<reference evidence="3 4" key="1">
    <citation type="submission" date="2020-06" db="EMBL/GenBank/DDBJ databases">
        <title>Methanolobus halotolerans sp. nov., isolated from a saline lake Tus in Siberia.</title>
        <authorList>
            <person name="Shen Y."/>
            <person name="Chen S.-C."/>
            <person name="Lai M.-C."/>
            <person name="Huang H.-H."/>
            <person name="Chiu H.-H."/>
            <person name="Tang S.-L."/>
            <person name="Rogozin D.Y."/>
            <person name="Degermendzhy A.G."/>
        </authorList>
    </citation>
    <scope>NUCLEOTIDE SEQUENCE [LARGE SCALE GENOMIC DNA]</scope>
    <source>
        <strain evidence="3 4">DSM 21339</strain>
    </source>
</reference>
<feature type="region of interest" description="Disordered" evidence="2">
    <location>
        <begin position="1"/>
        <end position="27"/>
    </location>
</feature>
<dbReference type="Pfam" id="PF04525">
    <property type="entry name" value="LOR"/>
    <property type="match status" value="1"/>
</dbReference>
<evidence type="ECO:0000313" key="3">
    <source>
        <dbReference type="EMBL" id="QLC50757.1"/>
    </source>
</evidence>
<organism evidence="3 4">
    <name type="scientific">Methanolobus zinderi</name>
    <dbReference type="NCBI Taxonomy" id="536044"/>
    <lineage>
        <taxon>Archaea</taxon>
        <taxon>Methanobacteriati</taxon>
        <taxon>Methanobacteriota</taxon>
        <taxon>Stenosarchaea group</taxon>
        <taxon>Methanomicrobia</taxon>
        <taxon>Methanosarcinales</taxon>
        <taxon>Methanosarcinaceae</taxon>
        <taxon>Methanolobus</taxon>
    </lineage>
</organism>
<sequence length="191" mass="22008">MLRRRRERSGGPGVLRSRATPEATGEGEHLGTRFKVLQRFFTIGDRFFIEDEHGNRAFRIENKVLRLRKTLKFQDLDGNDIYKIQEKVARIRDTMEIESDGHTVAKVHNALITPLRDRWKVSVTDGEDLTAKGNILNHEYKIMRNGRVIGEVSKKWFRVRDTYGVDVHDGEDALLILAITVVIDTMAHKGR</sequence>
<dbReference type="SUPFAM" id="SSF54518">
    <property type="entry name" value="Tubby C-terminal domain-like"/>
    <property type="match status" value="1"/>
</dbReference>
<proteinExistence type="inferred from homology"/>
<dbReference type="InterPro" id="IPR025659">
    <property type="entry name" value="Tubby-like_C"/>
</dbReference>
<dbReference type="Proteomes" id="UP000509594">
    <property type="component" value="Chromosome"/>
</dbReference>
<dbReference type="OrthoDB" id="286759at2157"/>
<evidence type="ECO:0000256" key="1">
    <source>
        <dbReference type="ARBA" id="ARBA00005437"/>
    </source>
</evidence>
<dbReference type="GeneID" id="55822250"/>
<dbReference type="RefSeq" id="WP_176965812.1">
    <property type="nucleotide sequence ID" value="NZ_CP058215.1"/>
</dbReference>
<name>A0A7D5E9W0_9EURY</name>
<dbReference type="AlphaFoldDB" id="A0A7D5E9W0"/>
<evidence type="ECO:0000256" key="2">
    <source>
        <dbReference type="SAM" id="MobiDB-lite"/>
    </source>
</evidence>
<gene>
    <name evidence="3" type="ORF">HWN40_11205</name>
</gene>
<evidence type="ECO:0000313" key="4">
    <source>
        <dbReference type="Proteomes" id="UP000509594"/>
    </source>
</evidence>